<dbReference type="RefSeq" id="WP_015693546.1">
    <property type="nucleotide sequence ID" value="NC_016940.1"/>
</dbReference>
<dbReference type="OrthoDB" id="9789181at2"/>
<keyword evidence="2" id="KW-0902">Two-component regulatory system</keyword>
<reference evidence="5 6" key="1">
    <citation type="journal article" date="2012" name="Stand. Genomic Sci.">
        <title>Complete genome sequencing and analysis of Saprospira grandis str. Lewin, a predatory marine bacterium.</title>
        <authorList>
            <person name="Saw J.H."/>
            <person name="Yuryev A."/>
            <person name="Kanbe M."/>
            <person name="Hou S."/>
            <person name="Young A.G."/>
            <person name="Aizawa S."/>
            <person name="Alam M."/>
        </authorList>
    </citation>
    <scope>NUCLEOTIDE SEQUENCE [LARGE SCALE GENOMIC DNA]</scope>
    <source>
        <strain evidence="5 6">Lewin</strain>
    </source>
</reference>
<evidence type="ECO:0000313" key="5">
    <source>
        <dbReference type="EMBL" id="AFC25950.1"/>
    </source>
</evidence>
<keyword evidence="1 3" id="KW-0597">Phosphoprotein</keyword>
<sequence>MKKKVLIVDDSLYMRSLILKSFQAAEEEYEVVGQAANGEQAIDLAMVLEPDLITLDNILPDMIGSDILEVFQAEELNAKVIMISAVGQESVIQDCLKLGASAYLVKPFTPEELLDTANKCLNDQITE</sequence>
<evidence type="ECO:0000256" key="2">
    <source>
        <dbReference type="ARBA" id="ARBA00023012"/>
    </source>
</evidence>
<dbReference type="Pfam" id="PF00072">
    <property type="entry name" value="Response_reg"/>
    <property type="match status" value="1"/>
</dbReference>
<dbReference type="PANTHER" id="PTHR44591:SF14">
    <property type="entry name" value="PROTEIN PILG"/>
    <property type="match status" value="1"/>
</dbReference>
<evidence type="ECO:0000259" key="4">
    <source>
        <dbReference type="PROSITE" id="PS50110"/>
    </source>
</evidence>
<dbReference type="PROSITE" id="PS50110">
    <property type="entry name" value="RESPONSE_REGULATORY"/>
    <property type="match status" value="1"/>
</dbReference>
<proteinExistence type="predicted"/>
<dbReference type="Proteomes" id="UP000007519">
    <property type="component" value="Chromosome"/>
</dbReference>
<organism evidence="5 6">
    <name type="scientific">Saprospira grandis (strain Lewin)</name>
    <dbReference type="NCBI Taxonomy" id="984262"/>
    <lineage>
        <taxon>Bacteria</taxon>
        <taxon>Pseudomonadati</taxon>
        <taxon>Bacteroidota</taxon>
        <taxon>Saprospiria</taxon>
        <taxon>Saprospirales</taxon>
        <taxon>Saprospiraceae</taxon>
        <taxon>Saprospira</taxon>
    </lineage>
</organism>
<dbReference type="STRING" id="984262.SGRA_3222"/>
<dbReference type="SMART" id="SM00448">
    <property type="entry name" value="REC"/>
    <property type="match status" value="1"/>
</dbReference>
<dbReference type="InterPro" id="IPR001789">
    <property type="entry name" value="Sig_transdc_resp-reg_receiver"/>
</dbReference>
<dbReference type="InterPro" id="IPR050595">
    <property type="entry name" value="Bact_response_regulator"/>
</dbReference>
<gene>
    <name evidence="5" type="primary">cheY</name>
    <name evidence="5" type="ordered locus">SGRA_3222</name>
</gene>
<feature type="modified residue" description="4-aspartylphosphate" evidence="3">
    <location>
        <position position="56"/>
    </location>
</feature>
<evidence type="ECO:0000256" key="1">
    <source>
        <dbReference type="ARBA" id="ARBA00022553"/>
    </source>
</evidence>
<keyword evidence="6" id="KW-1185">Reference proteome</keyword>
<accession>H6L0Z4</accession>
<dbReference type="HOGENOM" id="CLU_000445_69_15_10"/>
<dbReference type="EMBL" id="CP002831">
    <property type="protein sequence ID" value="AFC25950.1"/>
    <property type="molecule type" value="Genomic_DNA"/>
</dbReference>
<dbReference type="SUPFAM" id="SSF52172">
    <property type="entry name" value="CheY-like"/>
    <property type="match status" value="1"/>
</dbReference>
<dbReference type="AlphaFoldDB" id="H6L0Z4"/>
<dbReference type="GO" id="GO:0000160">
    <property type="term" value="P:phosphorelay signal transduction system"/>
    <property type="evidence" value="ECO:0007669"/>
    <property type="project" value="UniProtKB-KW"/>
</dbReference>
<feature type="domain" description="Response regulatory" evidence="4">
    <location>
        <begin position="4"/>
        <end position="121"/>
    </location>
</feature>
<protein>
    <submittedName>
        <fullName evidence="5">Chemotaxis response regulator (CheY)</fullName>
    </submittedName>
</protein>
<evidence type="ECO:0000313" key="6">
    <source>
        <dbReference type="Proteomes" id="UP000007519"/>
    </source>
</evidence>
<dbReference type="KEGG" id="sgn:SGRA_3222"/>
<dbReference type="Gene3D" id="3.40.50.2300">
    <property type="match status" value="1"/>
</dbReference>
<dbReference type="eggNOG" id="COG2197">
    <property type="taxonomic scope" value="Bacteria"/>
</dbReference>
<dbReference type="PANTHER" id="PTHR44591">
    <property type="entry name" value="STRESS RESPONSE REGULATOR PROTEIN 1"/>
    <property type="match status" value="1"/>
</dbReference>
<evidence type="ECO:0000256" key="3">
    <source>
        <dbReference type="PROSITE-ProRule" id="PRU00169"/>
    </source>
</evidence>
<name>H6L0Z4_SAPGL</name>
<dbReference type="InterPro" id="IPR011006">
    <property type="entry name" value="CheY-like_superfamily"/>
</dbReference>